<keyword evidence="5" id="KW-0574">Periplasm</keyword>
<evidence type="ECO:0000313" key="12">
    <source>
        <dbReference type="EMBL" id="AGX87879.1"/>
    </source>
</evidence>
<feature type="binding site" description="axial binding residue" evidence="9">
    <location>
        <position position="251"/>
    </location>
    <ligand>
        <name>heme c</name>
        <dbReference type="ChEBI" id="CHEBI:61717"/>
        <label>2</label>
    </ligand>
    <ligandPart>
        <name>Fe</name>
        <dbReference type="ChEBI" id="CHEBI:18248"/>
    </ligandPart>
</feature>
<keyword evidence="13" id="KW-1185">Reference proteome</keyword>
<keyword evidence="12" id="KW-0575">Peroxidase</keyword>
<evidence type="ECO:0000256" key="9">
    <source>
        <dbReference type="PIRSR" id="PIRSR000294-2"/>
    </source>
</evidence>
<name>U5NCK4_9BURK</name>
<comment type="PTM">
    <text evidence="8">Binds 2 heme groups per subunit.</text>
</comment>
<comment type="cofactor">
    <cofactor evidence="8">
        <name>heme</name>
        <dbReference type="ChEBI" id="CHEBI:30413"/>
    </cofactor>
    <text evidence="8">Binds 2 heme groups.</text>
</comment>
<dbReference type="Proteomes" id="UP000017184">
    <property type="component" value="Chromosome"/>
</dbReference>
<accession>U5NCK4</accession>
<dbReference type="AlphaFoldDB" id="U5NCK4"/>
<keyword evidence="2 8" id="KW-0349">Heme</keyword>
<evidence type="ECO:0000256" key="7">
    <source>
        <dbReference type="ARBA" id="ARBA00023004"/>
    </source>
</evidence>
<evidence type="ECO:0000256" key="1">
    <source>
        <dbReference type="ARBA" id="ARBA00004418"/>
    </source>
</evidence>
<dbReference type="InterPro" id="IPR004852">
    <property type="entry name" value="Di-haem_cyt_c_peroxidsae"/>
</dbReference>
<feature type="domain" description="Cytochrome c" evidence="11">
    <location>
        <begin position="82"/>
        <end position="213"/>
    </location>
</feature>
<feature type="transmembrane region" description="Helical" evidence="10">
    <location>
        <begin position="24"/>
        <end position="47"/>
    </location>
</feature>
<dbReference type="GO" id="GO:0004130">
    <property type="term" value="F:cytochrome-c peroxidase activity"/>
    <property type="evidence" value="ECO:0007669"/>
    <property type="project" value="TreeGrafter"/>
</dbReference>
<gene>
    <name evidence="12" type="ORF">Cenrod_1795</name>
</gene>
<protein>
    <submittedName>
        <fullName evidence="12">Cytochrome c peroxidase</fullName>
    </submittedName>
</protein>
<feature type="binding site" description="covalent" evidence="8">
    <location>
        <position position="107"/>
    </location>
    <ligand>
        <name>heme c</name>
        <dbReference type="ChEBI" id="CHEBI:61717"/>
        <label>1</label>
    </ligand>
</feature>
<dbReference type="Gene3D" id="1.10.760.10">
    <property type="entry name" value="Cytochrome c-like domain"/>
    <property type="match status" value="2"/>
</dbReference>
<proteinExistence type="predicted"/>
<evidence type="ECO:0000256" key="2">
    <source>
        <dbReference type="ARBA" id="ARBA00022617"/>
    </source>
</evidence>
<evidence type="ECO:0000256" key="10">
    <source>
        <dbReference type="SAM" id="Phobius"/>
    </source>
</evidence>
<keyword evidence="3 9" id="KW-0479">Metal-binding</keyword>
<dbReference type="GO" id="GO:0046872">
    <property type="term" value="F:metal ion binding"/>
    <property type="evidence" value="ECO:0007669"/>
    <property type="project" value="UniProtKB-KW"/>
</dbReference>
<feature type="binding site" description="axial binding residue" evidence="9">
    <location>
        <position position="327"/>
    </location>
    <ligand>
        <name>heme c</name>
        <dbReference type="ChEBI" id="CHEBI:61717"/>
        <label>2</label>
    </ligand>
    <ligandPart>
        <name>Fe</name>
        <dbReference type="ChEBI" id="CHEBI:18248"/>
    </ligandPart>
</feature>
<evidence type="ECO:0000313" key="13">
    <source>
        <dbReference type="Proteomes" id="UP000017184"/>
    </source>
</evidence>
<dbReference type="RefSeq" id="WP_022774233.1">
    <property type="nucleotide sequence ID" value="NC_022576.1"/>
</dbReference>
<dbReference type="PROSITE" id="PS51007">
    <property type="entry name" value="CYTC"/>
    <property type="match status" value="2"/>
</dbReference>
<evidence type="ECO:0000256" key="3">
    <source>
        <dbReference type="ARBA" id="ARBA00022723"/>
    </source>
</evidence>
<dbReference type="GO" id="GO:0020037">
    <property type="term" value="F:heme binding"/>
    <property type="evidence" value="ECO:0007669"/>
    <property type="project" value="InterPro"/>
</dbReference>
<dbReference type="InterPro" id="IPR009056">
    <property type="entry name" value="Cyt_c-like_dom"/>
</dbReference>
<dbReference type="KEGG" id="cbx:Cenrod_1795"/>
<dbReference type="PANTHER" id="PTHR30600">
    <property type="entry name" value="CYTOCHROME C PEROXIDASE-RELATED"/>
    <property type="match status" value="1"/>
</dbReference>
<keyword evidence="10" id="KW-0472">Membrane</keyword>
<dbReference type="InterPro" id="IPR036909">
    <property type="entry name" value="Cyt_c-like_dom_sf"/>
</dbReference>
<keyword evidence="4" id="KW-0732">Signal</keyword>
<dbReference type="SUPFAM" id="SSF46626">
    <property type="entry name" value="Cytochrome c"/>
    <property type="match status" value="2"/>
</dbReference>
<keyword evidence="10" id="KW-0812">Transmembrane</keyword>
<dbReference type="GO" id="GO:0042597">
    <property type="term" value="C:periplasmic space"/>
    <property type="evidence" value="ECO:0007669"/>
    <property type="project" value="UniProtKB-SubCell"/>
</dbReference>
<sequence length="360" mass="39781">MKTLLTPEFPHSSRPQQSGTPQPFYRGFVVGAGVLALLLAVLLFVLLRESPDEEVRSVRAFSAVVSLDIARPVPAYSDADPEKVRLGRQLFHDVRLSVDDTVSCATCHSLNTGGVDNRVHSVGVQGQLGNINAPTVYNSGLNFVQFWDGRARTLEAQIEGPLNDPKEMGANWTLVLHKLRQDPSYPRWFSQLYAQGITADNVKDAIATFERSLHTPGSSFDQFLAGDAGAFTEQEQRGYELFLSYGCASCHQGVNLGGNMYGKMGLIGDYFADRGNITEADYGRYQRTRNLDHLYQFRVPPLRNVARTMPYFHDGSANTLEQAISVMGKYQLGRSMPEEDMAALVAFLRSLTGTYNGSPL</sequence>
<dbReference type="InterPro" id="IPR026259">
    <property type="entry name" value="MauG/Cytc_peroxidase"/>
</dbReference>
<dbReference type="PIRSF" id="PIRSF000294">
    <property type="entry name" value="Cytochrome-c_peroxidase"/>
    <property type="match status" value="1"/>
</dbReference>
<dbReference type="EMBL" id="CP004885">
    <property type="protein sequence ID" value="AGX87879.1"/>
    <property type="molecule type" value="Genomic_DNA"/>
</dbReference>
<evidence type="ECO:0000256" key="5">
    <source>
        <dbReference type="ARBA" id="ARBA00022764"/>
    </source>
</evidence>
<evidence type="ECO:0000256" key="4">
    <source>
        <dbReference type="ARBA" id="ARBA00022729"/>
    </source>
</evidence>
<dbReference type="InterPro" id="IPR051395">
    <property type="entry name" value="Cytochrome_c_Peroxidase/MauG"/>
</dbReference>
<dbReference type="STRING" id="946483.Cenrod_1795"/>
<feature type="binding site" description="covalent" evidence="8">
    <location>
        <position position="247"/>
    </location>
    <ligand>
        <name>heme c</name>
        <dbReference type="ChEBI" id="CHEBI:61717"/>
        <label>2</label>
    </ligand>
</feature>
<comment type="subcellular location">
    <subcellularLocation>
        <location evidence="1">Periplasm</location>
    </subcellularLocation>
</comment>
<keyword evidence="6" id="KW-0560">Oxidoreductase</keyword>
<dbReference type="eggNOG" id="COG1858">
    <property type="taxonomic scope" value="Bacteria"/>
</dbReference>
<feature type="domain" description="Cytochrome c" evidence="11">
    <location>
        <begin position="233"/>
        <end position="352"/>
    </location>
</feature>
<keyword evidence="7 9" id="KW-0408">Iron</keyword>
<dbReference type="PANTHER" id="PTHR30600:SF7">
    <property type="entry name" value="CYTOCHROME C PEROXIDASE-RELATED"/>
    <property type="match status" value="1"/>
</dbReference>
<feature type="binding site" description="covalent" evidence="8">
    <location>
        <position position="250"/>
    </location>
    <ligand>
        <name>heme c</name>
        <dbReference type="ChEBI" id="CHEBI:61717"/>
        <label>2</label>
    </ligand>
</feature>
<evidence type="ECO:0000259" key="11">
    <source>
        <dbReference type="PROSITE" id="PS51007"/>
    </source>
</evidence>
<dbReference type="Pfam" id="PF03150">
    <property type="entry name" value="CCP_MauG"/>
    <property type="match status" value="1"/>
</dbReference>
<organism evidence="12 13">
    <name type="scientific">Candidatus Symbiobacter mobilis CR</name>
    <dbReference type="NCBI Taxonomy" id="946483"/>
    <lineage>
        <taxon>Bacteria</taxon>
        <taxon>Pseudomonadati</taxon>
        <taxon>Pseudomonadota</taxon>
        <taxon>Betaproteobacteria</taxon>
        <taxon>Burkholderiales</taxon>
        <taxon>Comamonadaceae</taxon>
    </lineage>
</organism>
<keyword evidence="10" id="KW-1133">Transmembrane helix</keyword>
<feature type="binding site" description="axial binding residue" evidence="9">
    <location>
        <position position="108"/>
    </location>
    <ligand>
        <name>heme c</name>
        <dbReference type="ChEBI" id="CHEBI:61717"/>
        <label>1</label>
    </ligand>
    <ligandPart>
        <name>Fe</name>
        <dbReference type="ChEBI" id="CHEBI:18248"/>
    </ligandPart>
</feature>
<reference evidence="12 13" key="1">
    <citation type="journal article" date="2013" name="Genome Biol.">
        <title>Genomic analysis reveals key aspects of prokaryotic symbiosis in the phototrophic consortium "Chlorochromatium aggregatum".</title>
        <authorList>
            <person name="Liu Z."/>
            <person name="Muller J."/>
            <person name="Li T."/>
            <person name="Alvey R.M."/>
            <person name="Vogl K."/>
            <person name="Frigaard N.U."/>
            <person name="Rockwell N.C."/>
            <person name="Boyd E.S."/>
            <person name="Tomsho L.P."/>
            <person name="Schuster S.C."/>
            <person name="Henke P."/>
            <person name="Rohde M."/>
            <person name="Overmann J."/>
            <person name="Bryant D.A."/>
        </authorList>
    </citation>
    <scope>NUCLEOTIDE SEQUENCE [LARGE SCALE GENOMIC DNA]</scope>
    <source>
        <strain evidence="12">CR</strain>
    </source>
</reference>
<evidence type="ECO:0000256" key="6">
    <source>
        <dbReference type="ARBA" id="ARBA00023002"/>
    </source>
</evidence>
<evidence type="ECO:0000256" key="8">
    <source>
        <dbReference type="PIRSR" id="PIRSR000294-1"/>
    </source>
</evidence>
<dbReference type="GO" id="GO:0009055">
    <property type="term" value="F:electron transfer activity"/>
    <property type="evidence" value="ECO:0007669"/>
    <property type="project" value="InterPro"/>
</dbReference>
<dbReference type="OrthoDB" id="9805202at2"/>
<dbReference type="PATRIC" id="fig|946483.4.peg.1817"/>
<feature type="binding site" description="covalent" evidence="8">
    <location>
        <position position="104"/>
    </location>
    <ligand>
        <name>heme c</name>
        <dbReference type="ChEBI" id="CHEBI:61717"/>
        <label>1</label>
    </ligand>
</feature>
<dbReference type="HOGENOM" id="CLU_034652_1_0_4"/>
<dbReference type="Pfam" id="PF00034">
    <property type="entry name" value="Cytochrom_C"/>
    <property type="match status" value="1"/>
</dbReference>